<protein>
    <submittedName>
        <fullName evidence="1">Uncharacterized protein</fullName>
    </submittedName>
</protein>
<evidence type="ECO:0000313" key="1">
    <source>
        <dbReference type="EMBL" id="MCI81932.1"/>
    </source>
</evidence>
<evidence type="ECO:0000313" key="2">
    <source>
        <dbReference type="Proteomes" id="UP000265520"/>
    </source>
</evidence>
<dbReference type="Proteomes" id="UP000265520">
    <property type="component" value="Unassembled WGS sequence"/>
</dbReference>
<comment type="caution">
    <text evidence="1">The sequence shown here is derived from an EMBL/GenBank/DDBJ whole genome shotgun (WGS) entry which is preliminary data.</text>
</comment>
<accession>A0A392V3F0</accession>
<reference evidence="1 2" key="1">
    <citation type="journal article" date="2018" name="Front. Plant Sci.">
        <title>Red Clover (Trifolium pratense) and Zigzag Clover (T. medium) - A Picture of Genomic Similarities and Differences.</title>
        <authorList>
            <person name="Dluhosova J."/>
            <person name="Istvanek J."/>
            <person name="Nedelnik J."/>
            <person name="Repkova J."/>
        </authorList>
    </citation>
    <scope>NUCLEOTIDE SEQUENCE [LARGE SCALE GENOMIC DNA]</scope>
    <source>
        <strain evidence="2">cv. 10/8</strain>
        <tissue evidence="1">Leaf</tissue>
    </source>
</reference>
<keyword evidence="2" id="KW-1185">Reference proteome</keyword>
<organism evidence="1 2">
    <name type="scientific">Trifolium medium</name>
    <dbReference type="NCBI Taxonomy" id="97028"/>
    <lineage>
        <taxon>Eukaryota</taxon>
        <taxon>Viridiplantae</taxon>
        <taxon>Streptophyta</taxon>
        <taxon>Embryophyta</taxon>
        <taxon>Tracheophyta</taxon>
        <taxon>Spermatophyta</taxon>
        <taxon>Magnoliopsida</taxon>
        <taxon>eudicotyledons</taxon>
        <taxon>Gunneridae</taxon>
        <taxon>Pentapetalae</taxon>
        <taxon>rosids</taxon>
        <taxon>fabids</taxon>
        <taxon>Fabales</taxon>
        <taxon>Fabaceae</taxon>
        <taxon>Papilionoideae</taxon>
        <taxon>50 kb inversion clade</taxon>
        <taxon>NPAAA clade</taxon>
        <taxon>Hologalegina</taxon>
        <taxon>IRL clade</taxon>
        <taxon>Trifolieae</taxon>
        <taxon>Trifolium</taxon>
    </lineage>
</organism>
<sequence length="39" mass="4151">MEDEDGTHQIPLAATTEAAEITPTRTNVEGELTVIQDGP</sequence>
<name>A0A392V3F0_9FABA</name>
<proteinExistence type="predicted"/>
<dbReference type="EMBL" id="LXQA011031031">
    <property type="protein sequence ID" value="MCI81932.1"/>
    <property type="molecule type" value="Genomic_DNA"/>
</dbReference>
<feature type="non-terminal residue" evidence="1">
    <location>
        <position position="39"/>
    </location>
</feature>
<dbReference type="AlphaFoldDB" id="A0A392V3F0"/>